<feature type="compositionally biased region" description="Basic residues" evidence="1">
    <location>
        <begin position="115"/>
        <end position="125"/>
    </location>
</feature>
<evidence type="ECO:0000313" key="2">
    <source>
        <dbReference type="EMBL" id="CAG2257567.1"/>
    </source>
</evidence>
<dbReference type="EMBL" id="CAJPWZ010003330">
    <property type="protein sequence ID" value="CAG2257567.1"/>
    <property type="molecule type" value="Genomic_DNA"/>
</dbReference>
<feature type="compositionally biased region" description="Polar residues" evidence="1">
    <location>
        <begin position="183"/>
        <end position="196"/>
    </location>
</feature>
<protein>
    <submittedName>
        <fullName evidence="2">Uncharacterized protein</fullName>
    </submittedName>
</protein>
<dbReference type="Proteomes" id="UP000683360">
    <property type="component" value="Unassembled WGS sequence"/>
</dbReference>
<gene>
    <name evidence="2" type="ORF">MEDL_68831</name>
</gene>
<accession>A0A8S3VS05</accession>
<proteinExistence type="predicted"/>
<feature type="region of interest" description="Disordered" evidence="1">
    <location>
        <begin position="99"/>
        <end position="196"/>
    </location>
</feature>
<keyword evidence="3" id="KW-1185">Reference proteome</keyword>
<reference evidence="2" key="1">
    <citation type="submission" date="2021-03" db="EMBL/GenBank/DDBJ databases">
        <authorList>
            <person name="Bekaert M."/>
        </authorList>
    </citation>
    <scope>NUCLEOTIDE SEQUENCE</scope>
</reference>
<comment type="caution">
    <text evidence="2">The sequence shown here is derived from an EMBL/GenBank/DDBJ whole genome shotgun (WGS) entry which is preliminary data.</text>
</comment>
<evidence type="ECO:0000256" key="1">
    <source>
        <dbReference type="SAM" id="MobiDB-lite"/>
    </source>
</evidence>
<evidence type="ECO:0000313" key="3">
    <source>
        <dbReference type="Proteomes" id="UP000683360"/>
    </source>
</evidence>
<sequence>MTSCVANDIKCSKCLKIGQFAGMCRSIHNTNGEKVGYKNDTTWRDTKTINSQINDQANARLRNCACCTDCISIVKQCTTSSSNLCPSRKGKAGQTVFLAAESDDPSSPLVERTQPKKKRQTKKPAVKPSGPIRQTQSRPKSSRSKTERPLTKSGKPTARVIRVVTPPGFYDPLPVIRPPRRSIATTQQPASAKSSNQIQRAAPYLYQLLVHQLPSVGQIRQHQLHR</sequence>
<name>A0A8S3VS05_MYTED</name>
<organism evidence="2 3">
    <name type="scientific">Mytilus edulis</name>
    <name type="common">Blue mussel</name>
    <dbReference type="NCBI Taxonomy" id="6550"/>
    <lineage>
        <taxon>Eukaryota</taxon>
        <taxon>Metazoa</taxon>
        <taxon>Spiralia</taxon>
        <taxon>Lophotrochozoa</taxon>
        <taxon>Mollusca</taxon>
        <taxon>Bivalvia</taxon>
        <taxon>Autobranchia</taxon>
        <taxon>Pteriomorphia</taxon>
        <taxon>Mytilida</taxon>
        <taxon>Mytiloidea</taxon>
        <taxon>Mytilidae</taxon>
        <taxon>Mytilinae</taxon>
        <taxon>Mytilus</taxon>
    </lineage>
</organism>
<dbReference type="AlphaFoldDB" id="A0A8S3VS05"/>
<dbReference type="OrthoDB" id="6124970at2759"/>